<organism evidence="2 3">
    <name type="scientific">Mycobacterium innocens</name>
    <dbReference type="NCBI Taxonomy" id="2341083"/>
    <lineage>
        <taxon>Bacteria</taxon>
        <taxon>Bacillati</taxon>
        <taxon>Actinomycetota</taxon>
        <taxon>Actinomycetes</taxon>
        <taxon>Mycobacteriales</taxon>
        <taxon>Mycobacteriaceae</taxon>
        <taxon>Mycobacterium</taxon>
    </lineage>
</organism>
<keyword evidence="3" id="KW-1185">Reference proteome</keyword>
<evidence type="ECO:0000313" key="2">
    <source>
        <dbReference type="EMBL" id="VBA35379.1"/>
    </source>
</evidence>
<dbReference type="AlphaFoldDB" id="A0A498PVC4"/>
<keyword evidence="1" id="KW-1277">Toxin-antitoxin system</keyword>
<reference evidence="2 3" key="1">
    <citation type="submission" date="2018-09" db="EMBL/GenBank/DDBJ databases">
        <authorList>
            <person name="Tagini F."/>
        </authorList>
    </citation>
    <scope>NUCLEOTIDE SEQUENCE [LARGE SCALE GENOMIC DNA]</scope>
    <source>
        <strain evidence="2 3">MK13</strain>
    </source>
</reference>
<dbReference type="RefSeq" id="WP_075544329.1">
    <property type="nucleotide sequence ID" value="NZ_UPHQ01000032.1"/>
</dbReference>
<dbReference type="OrthoDB" id="560250at2"/>
<name>A0A498PVC4_9MYCO</name>
<dbReference type="EMBL" id="UPHQ01000032">
    <property type="protein sequence ID" value="VBA35379.1"/>
    <property type="molecule type" value="Genomic_DNA"/>
</dbReference>
<accession>A0A498PVC4</accession>
<evidence type="ECO:0000313" key="3">
    <source>
        <dbReference type="Proteomes" id="UP000267289"/>
    </source>
</evidence>
<proteinExistence type="predicted"/>
<dbReference type="Pfam" id="PF07704">
    <property type="entry name" value="PSK_trans_fac"/>
    <property type="match status" value="1"/>
</dbReference>
<dbReference type="InterPro" id="IPR011660">
    <property type="entry name" value="VapB-like"/>
</dbReference>
<gene>
    <name evidence="2" type="ORF">LAUMK13_00711</name>
</gene>
<sequence length="81" mass="8847">MALNIKDASVHEAVRQIATITGESQAQAVATAVKERLARLQRDDLAARLLAIGHKTASRMNPETKRLDHAAMLYDERGLPA</sequence>
<protein>
    <submittedName>
        <fullName evidence="2">Antitoxin VapB28</fullName>
    </submittedName>
</protein>
<evidence type="ECO:0000256" key="1">
    <source>
        <dbReference type="ARBA" id="ARBA00022649"/>
    </source>
</evidence>
<dbReference type="Proteomes" id="UP000267289">
    <property type="component" value="Unassembled WGS sequence"/>
</dbReference>